<feature type="transmembrane region" description="Helical" evidence="1">
    <location>
        <begin position="180"/>
        <end position="198"/>
    </location>
</feature>
<feature type="transmembrane region" description="Helical" evidence="1">
    <location>
        <begin position="218"/>
        <end position="241"/>
    </location>
</feature>
<keyword evidence="3" id="KW-1185">Reference proteome</keyword>
<dbReference type="RefSeq" id="WP_139209881.1">
    <property type="nucleotide sequence ID" value="NZ_FOFA01000006.1"/>
</dbReference>
<feature type="transmembrane region" description="Helical" evidence="1">
    <location>
        <begin position="21"/>
        <end position="44"/>
    </location>
</feature>
<reference evidence="3" key="1">
    <citation type="submission" date="2016-10" db="EMBL/GenBank/DDBJ databases">
        <authorList>
            <person name="Varghese N."/>
            <person name="Submissions S."/>
        </authorList>
    </citation>
    <scope>NUCLEOTIDE SEQUENCE [LARGE SCALE GENOMIC DNA]</scope>
    <source>
        <strain evidence="3">CGMCC 4.6856</strain>
    </source>
</reference>
<name>A0A1H9JJV2_9ACTN</name>
<evidence type="ECO:0000313" key="2">
    <source>
        <dbReference type="EMBL" id="SEQ87116.1"/>
    </source>
</evidence>
<organism evidence="2 3">
    <name type="scientific">Microlunatus flavus</name>
    <dbReference type="NCBI Taxonomy" id="1036181"/>
    <lineage>
        <taxon>Bacteria</taxon>
        <taxon>Bacillati</taxon>
        <taxon>Actinomycetota</taxon>
        <taxon>Actinomycetes</taxon>
        <taxon>Propionibacteriales</taxon>
        <taxon>Propionibacteriaceae</taxon>
        <taxon>Microlunatus</taxon>
    </lineage>
</organism>
<dbReference type="Proteomes" id="UP000198504">
    <property type="component" value="Unassembled WGS sequence"/>
</dbReference>
<evidence type="ECO:0000313" key="3">
    <source>
        <dbReference type="Proteomes" id="UP000198504"/>
    </source>
</evidence>
<feature type="transmembrane region" description="Helical" evidence="1">
    <location>
        <begin position="147"/>
        <end position="168"/>
    </location>
</feature>
<keyword evidence="1" id="KW-0812">Transmembrane</keyword>
<dbReference type="AlphaFoldDB" id="A0A1H9JJV2"/>
<accession>A0A1H9JJV2</accession>
<feature type="transmembrane region" description="Helical" evidence="1">
    <location>
        <begin position="69"/>
        <end position="88"/>
    </location>
</feature>
<keyword evidence="1" id="KW-0472">Membrane</keyword>
<evidence type="ECO:0000256" key="1">
    <source>
        <dbReference type="SAM" id="Phobius"/>
    </source>
</evidence>
<evidence type="ECO:0008006" key="4">
    <source>
        <dbReference type="Google" id="ProtNLM"/>
    </source>
</evidence>
<feature type="transmembrane region" description="Helical" evidence="1">
    <location>
        <begin position="100"/>
        <end position="127"/>
    </location>
</feature>
<gene>
    <name evidence="2" type="ORF">SAMN05421756_106237</name>
</gene>
<keyword evidence="1" id="KW-1133">Transmembrane helix</keyword>
<protein>
    <recommendedName>
        <fullName evidence="4">DUF4386 domain-containing protein</fullName>
    </recommendedName>
</protein>
<sequence length="246" mass="25051">MKVSTGSPIPRMDEPGRARRAHSCLPAAAGIGYVVVWAVGLMVWPHDLGVRSSAQTVASTYSLSASREAVQFILVEGLAGLLFTAVLLRARRNTLRGRSGAPFLVATTAVAALAASVAQCALGLLLIRTATQHQTLAAGSLLSMINHIDGAKMLLLAAAGAALMQTLGPARGSRTTRWALLVRIASAAAATTLVISGVGYLTGSAALARTVDLSGSLLLLWICLTGIWTTLAPAGAVSAGAEASSA</sequence>
<dbReference type="EMBL" id="FOFA01000006">
    <property type="protein sequence ID" value="SEQ87116.1"/>
    <property type="molecule type" value="Genomic_DNA"/>
</dbReference>
<proteinExistence type="predicted"/>